<feature type="transmembrane region" description="Helical" evidence="1">
    <location>
        <begin position="616"/>
        <end position="635"/>
    </location>
</feature>
<dbReference type="Proteomes" id="UP000327157">
    <property type="component" value="Chromosome 3"/>
</dbReference>
<keyword evidence="1" id="KW-1133">Transmembrane helix</keyword>
<keyword evidence="1" id="KW-0472">Membrane</keyword>
<evidence type="ECO:0000259" key="2">
    <source>
        <dbReference type="Pfam" id="PF24938"/>
    </source>
</evidence>
<proteinExistence type="predicted"/>
<dbReference type="InterPro" id="IPR056657">
    <property type="entry name" value="DUF7755"/>
</dbReference>
<feature type="domain" description="DUF7755" evidence="2">
    <location>
        <begin position="327"/>
        <end position="473"/>
    </location>
</feature>
<dbReference type="SUPFAM" id="SSF49723">
    <property type="entry name" value="Lipase/lipooxygenase domain (PLAT/LH2 domain)"/>
    <property type="match status" value="1"/>
</dbReference>
<keyword evidence="1" id="KW-0812">Transmembrane</keyword>
<dbReference type="Pfam" id="PF24938">
    <property type="entry name" value="DUF7755"/>
    <property type="match status" value="1"/>
</dbReference>
<name>A0A5N5GR80_9ROSA</name>
<dbReference type="SUPFAM" id="SSF48576">
    <property type="entry name" value="Terpenoid synthases"/>
    <property type="match status" value="1"/>
</dbReference>
<comment type="caution">
    <text evidence="3">The sequence shown here is derived from an EMBL/GenBank/DDBJ whole genome shotgun (WGS) entry which is preliminary data.</text>
</comment>
<dbReference type="Gene3D" id="2.60.60.20">
    <property type="entry name" value="PLAT/LH2 domain"/>
    <property type="match status" value="1"/>
</dbReference>
<dbReference type="InterPro" id="IPR036392">
    <property type="entry name" value="PLAT/LH2_dom_sf"/>
</dbReference>
<reference evidence="4" key="2">
    <citation type="submission" date="2019-10" db="EMBL/GenBank/DDBJ databases">
        <title>A de novo genome assembly of a pear dwarfing rootstock.</title>
        <authorList>
            <person name="Wang F."/>
            <person name="Wang J."/>
            <person name="Li S."/>
            <person name="Zhang Y."/>
            <person name="Fang M."/>
            <person name="Ma L."/>
            <person name="Zhao Y."/>
            <person name="Jiang S."/>
        </authorList>
    </citation>
    <scope>NUCLEOTIDE SEQUENCE [LARGE SCALE GENOMIC DNA]</scope>
</reference>
<dbReference type="AlphaFoldDB" id="A0A5N5GR80"/>
<dbReference type="PANTHER" id="PTHR36330:SF2">
    <property type="entry name" value="LIPASE_LIPOOXYGENASE, PLAT_LH2 FAMILY PROTEIN"/>
    <property type="match status" value="1"/>
</dbReference>
<dbReference type="InterPro" id="IPR002060">
    <property type="entry name" value="Squ/phyt_synthse"/>
</dbReference>
<evidence type="ECO:0000313" key="4">
    <source>
        <dbReference type="Proteomes" id="UP000327157"/>
    </source>
</evidence>
<keyword evidence="4" id="KW-1185">Reference proteome</keyword>
<dbReference type="OrthoDB" id="2018869at2759"/>
<dbReference type="PANTHER" id="PTHR36330">
    <property type="entry name" value="LIPASE/LIPOOXYGENASE, PLAT/LH2 FAMILY PROTEIN"/>
    <property type="match status" value="1"/>
</dbReference>
<gene>
    <name evidence="3" type="ORF">D8674_022989</name>
</gene>
<feature type="transmembrane region" description="Helical" evidence="1">
    <location>
        <begin position="537"/>
        <end position="555"/>
    </location>
</feature>
<dbReference type="Gene3D" id="1.10.600.10">
    <property type="entry name" value="Farnesyl Diphosphate Synthase"/>
    <property type="match status" value="1"/>
</dbReference>
<evidence type="ECO:0000313" key="3">
    <source>
        <dbReference type="EMBL" id="KAB2616401.1"/>
    </source>
</evidence>
<feature type="transmembrane region" description="Helical" evidence="1">
    <location>
        <begin position="584"/>
        <end position="604"/>
    </location>
</feature>
<dbReference type="InterPro" id="IPR008949">
    <property type="entry name" value="Isoprenoid_synthase_dom_sf"/>
</dbReference>
<dbReference type="EMBL" id="SMOL01000402">
    <property type="protein sequence ID" value="KAB2616401.1"/>
    <property type="molecule type" value="Genomic_DNA"/>
</dbReference>
<dbReference type="Pfam" id="PF00494">
    <property type="entry name" value="SQS_PSY"/>
    <property type="match status" value="1"/>
</dbReference>
<evidence type="ECO:0000256" key="1">
    <source>
        <dbReference type="SAM" id="Phobius"/>
    </source>
</evidence>
<organism evidence="3 4">
    <name type="scientific">Pyrus ussuriensis x Pyrus communis</name>
    <dbReference type="NCBI Taxonomy" id="2448454"/>
    <lineage>
        <taxon>Eukaryota</taxon>
        <taxon>Viridiplantae</taxon>
        <taxon>Streptophyta</taxon>
        <taxon>Embryophyta</taxon>
        <taxon>Tracheophyta</taxon>
        <taxon>Spermatophyta</taxon>
        <taxon>Magnoliopsida</taxon>
        <taxon>eudicotyledons</taxon>
        <taxon>Gunneridae</taxon>
        <taxon>Pentapetalae</taxon>
        <taxon>rosids</taxon>
        <taxon>fabids</taxon>
        <taxon>Rosales</taxon>
        <taxon>Rosaceae</taxon>
        <taxon>Amygdaloideae</taxon>
        <taxon>Maleae</taxon>
        <taxon>Pyrus</taxon>
    </lineage>
</organism>
<accession>A0A5N5GR80</accession>
<reference evidence="3 4" key="3">
    <citation type="submission" date="2019-11" db="EMBL/GenBank/DDBJ databases">
        <title>A de novo genome assembly of a pear dwarfing rootstock.</title>
        <authorList>
            <person name="Wang F."/>
            <person name="Wang J."/>
            <person name="Li S."/>
            <person name="Zhang Y."/>
            <person name="Fang M."/>
            <person name="Ma L."/>
            <person name="Zhao Y."/>
            <person name="Jiang S."/>
        </authorList>
    </citation>
    <scope>NUCLEOTIDE SEQUENCE [LARGE SCALE GENOMIC DNA]</scope>
    <source>
        <strain evidence="3">S2</strain>
        <tissue evidence="3">Leaf</tissue>
    </source>
</reference>
<protein>
    <recommendedName>
        <fullName evidence="2">DUF7755 domain-containing protein</fullName>
    </recommendedName>
</protein>
<sequence length="646" mass="71586">MRGSNGNFLPRKYMVIATKRRAPKQIISMPVFLELSIQVIPSSQTCKMAKEDGRRKPGLDLSFVEESYERCRKICEEYAKTYHLAWGRRTDELVDGPNSVHMSSDVLDIDVIEGMRMDTRKFHYQNFQELYIYSHCAGGTFGLMSVHVLEIAPDSLIFAQGVYEGAIHFGTANQLTNILRDVGEDATLGRVYLPQDELTHFGLSDTDIFTRKVTGHNSADMVRDIHVSWHLGSMESIPLRHSISATNQSFLLRRQRNPENQFQSSSQRFHLHTPTRRFRIHSKLSGFQDSKGYARPSRLLPATEVKICTDNSVEKLFSYLRDDGSQSLYKVKLGTSNVYGSSLSDLNAGILLCVINENGDSILQRIPSSIITNHATESEDGVLHFQRGSVDEFTFEGPKLGKVGAVWISLESGQWRLGSVSLTVICGKQSSMEEKDEEKLQYTGFSYNFAVEDILLGEGSDSSMVQLRPCLVTELFGVDPVTIFTKSLPESTLSVSGISNKETMREYEDLKLSLLLYDAMLIFVGTSVASFSAGENISFAFLTGGMGGFFYLLLLQRSVDGLPAAELTSMNTGQTNQTFGGSKVPIFVFALAIGFTLLTVKYGSGDVPIVFTPKQLIAGMIGFLACKVSVVLAAVKPLPISLKINE</sequence>
<reference evidence="3 4" key="1">
    <citation type="submission" date="2019-09" db="EMBL/GenBank/DDBJ databases">
        <authorList>
            <person name="Ou C."/>
        </authorList>
    </citation>
    <scope>NUCLEOTIDE SEQUENCE [LARGE SCALE GENOMIC DNA]</scope>
    <source>
        <strain evidence="3">S2</strain>
        <tissue evidence="3">Leaf</tissue>
    </source>
</reference>